<organism evidence="1 2">
    <name type="scientific">Dreissena polymorpha</name>
    <name type="common">Zebra mussel</name>
    <name type="synonym">Mytilus polymorpha</name>
    <dbReference type="NCBI Taxonomy" id="45954"/>
    <lineage>
        <taxon>Eukaryota</taxon>
        <taxon>Metazoa</taxon>
        <taxon>Spiralia</taxon>
        <taxon>Lophotrochozoa</taxon>
        <taxon>Mollusca</taxon>
        <taxon>Bivalvia</taxon>
        <taxon>Autobranchia</taxon>
        <taxon>Heteroconchia</taxon>
        <taxon>Euheterodonta</taxon>
        <taxon>Imparidentia</taxon>
        <taxon>Neoheterodontei</taxon>
        <taxon>Myida</taxon>
        <taxon>Dreissenoidea</taxon>
        <taxon>Dreissenidae</taxon>
        <taxon>Dreissena</taxon>
    </lineage>
</organism>
<protein>
    <submittedName>
        <fullName evidence="1">Uncharacterized protein</fullName>
    </submittedName>
</protein>
<evidence type="ECO:0000313" key="1">
    <source>
        <dbReference type="EMBL" id="KAH3829266.1"/>
    </source>
</evidence>
<accession>A0A9D4JZ67</accession>
<reference evidence="1" key="1">
    <citation type="journal article" date="2019" name="bioRxiv">
        <title>The Genome of the Zebra Mussel, Dreissena polymorpha: A Resource for Invasive Species Research.</title>
        <authorList>
            <person name="McCartney M.A."/>
            <person name="Auch B."/>
            <person name="Kono T."/>
            <person name="Mallez S."/>
            <person name="Zhang Y."/>
            <person name="Obille A."/>
            <person name="Becker A."/>
            <person name="Abrahante J.E."/>
            <person name="Garbe J."/>
            <person name="Badalamenti J.P."/>
            <person name="Herman A."/>
            <person name="Mangelson H."/>
            <person name="Liachko I."/>
            <person name="Sullivan S."/>
            <person name="Sone E.D."/>
            <person name="Koren S."/>
            <person name="Silverstein K.A.T."/>
            <person name="Beckman K.B."/>
            <person name="Gohl D.M."/>
        </authorList>
    </citation>
    <scope>NUCLEOTIDE SEQUENCE</scope>
    <source>
        <strain evidence="1">Duluth1</strain>
        <tissue evidence="1">Whole animal</tissue>
    </source>
</reference>
<name>A0A9D4JZ67_DREPO</name>
<gene>
    <name evidence="1" type="ORF">DPMN_131261</name>
</gene>
<comment type="caution">
    <text evidence="1">The sequence shown here is derived from an EMBL/GenBank/DDBJ whole genome shotgun (WGS) entry which is preliminary data.</text>
</comment>
<dbReference type="EMBL" id="JAIWYP010000005">
    <property type="protein sequence ID" value="KAH3829266.1"/>
    <property type="molecule type" value="Genomic_DNA"/>
</dbReference>
<keyword evidence="2" id="KW-1185">Reference proteome</keyword>
<dbReference type="AlphaFoldDB" id="A0A9D4JZ67"/>
<dbReference type="Proteomes" id="UP000828390">
    <property type="component" value="Unassembled WGS sequence"/>
</dbReference>
<reference evidence="1" key="2">
    <citation type="submission" date="2020-11" db="EMBL/GenBank/DDBJ databases">
        <authorList>
            <person name="McCartney M.A."/>
            <person name="Auch B."/>
            <person name="Kono T."/>
            <person name="Mallez S."/>
            <person name="Becker A."/>
            <person name="Gohl D.M."/>
            <person name="Silverstein K.A.T."/>
            <person name="Koren S."/>
            <person name="Bechman K.B."/>
            <person name="Herman A."/>
            <person name="Abrahante J.E."/>
            <person name="Garbe J."/>
        </authorList>
    </citation>
    <scope>NUCLEOTIDE SEQUENCE</scope>
    <source>
        <strain evidence="1">Duluth1</strain>
        <tissue evidence="1">Whole animal</tissue>
    </source>
</reference>
<evidence type="ECO:0000313" key="2">
    <source>
        <dbReference type="Proteomes" id="UP000828390"/>
    </source>
</evidence>
<sequence>MVAKLRRYFLTEFLNEWQPIFAGKHHILTASFERIEYRRPVTLLRISSEPPLDF</sequence>
<proteinExistence type="predicted"/>